<dbReference type="EMBL" id="JAGIOD010000001">
    <property type="protein sequence ID" value="MBP2382764.1"/>
    <property type="molecule type" value="Genomic_DNA"/>
</dbReference>
<organism evidence="1 2">
    <name type="scientific">Brachybacterium sacelli</name>
    <dbReference type="NCBI Taxonomy" id="173364"/>
    <lineage>
        <taxon>Bacteria</taxon>
        <taxon>Bacillati</taxon>
        <taxon>Actinomycetota</taxon>
        <taxon>Actinomycetes</taxon>
        <taxon>Micrococcales</taxon>
        <taxon>Dermabacteraceae</taxon>
        <taxon>Brachybacterium</taxon>
    </lineage>
</organism>
<comment type="caution">
    <text evidence="1">The sequence shown here is derived from an EMBL/GenBank/DDBJ whole genome shotgun (WGS) entry which is preliminary data.</text>
</comment>
<dbReference type="Proteomes" id="UP001519290">
    <property type="component" value="Unassembled WGS sequence"/>
</dbReference>
<dbReference type="RefSeq" id="WP_342592180.1">
    <property type="nucleotide sequence ID" value="NZ_BAAAJW010000025.1"/>
</dbReference>
<proteinExistence type="predicted"/>
<evidence type="ECO:0000313" key="2">
    <source>
        <dbReference type="Proteomes" id="UP001519290"/>
    </source>
</evidence>
<reference evidence="1 2" key="1">
    <citation type="submission" date="2021-03" db="EMBL/GenBank/DDBJ databases">
        <title>Sequencing the genomes of 1000 actinobacteria strains.</title>
        <authorList>
            <person name="Klenk H.-P."/>
        </authorList>
    </citation>
    <scope>NUCLEOTIDE SEQUENCE [LARGE SCALE GENOMIC DNA]</scope>
    <source>
        <strain evidence="1 2">DSM 14566</strain>
    </source>
</reference>
<keyword evidence="2" id="KW-1185">Reference proteome</keyword>
<name>A0ABS4X4X5_9MICO</name>
<protein>
    <submittedName>
        <fullName evidence="1">Uncharacterized protein</fullName>
    </submittedName>
</protein>
<accession>A0ABS4X4X5</accession>
<sequence length="41" mass="4285">MLAQQPTILAEPSLGWDDLVAGYRLRGLELSFGADASPAGP</sequence>
<gene>
    <name evidence="1" type="ORF">JOF43_002721</name>
</gene>
<evidence type="ECO:0000313" key="1">
    <source>
        <dbReference type="EMBL" id="MBP2382764.1"/>
    </source>
</evidence>